<accession>R0GNN0</accession>
<dbReference type="NCBIfam" id="TIGR01640">
    <property type="entry name" value="F_box_assoc_1"/>
    <property type="match status" value="1"/>
</dbReference>
<sequence length="318" mass="36553">MEWLPHHVVERILEITPVKPLVRFKAVSKQWKSTIECRMFQERQLKHRQQSGDHPDILMVSVALYFGGCTDPDMEPSAIESLRTLSFDFLSSDKIPTPWENDVFFVSRASCDGLACLYYPITSDGFGKDKFTGTCKPVWLYNSTEVGLENTTTSTCEVFDFSTNSWRYVTPPAPHCVTCHDPAFVDGSLYCFTDDSLETQILSLDLHTEAFQVISKVPFPKVRNDKMVISNLDNRLCVSTNKKFPNQDGFYQDIWSFNPENKTWDKIYSIDLLKTEGLDVNTQFAVIPLAVFDEAKKKKKKKKKKLLYYQIICYCLHG</sequence>
<dbReference type="PANTHER" id="PTHR31672:SF13">
    <property type="entry name" value="F-BOX PROTEIN CPR30-LIKE"/>
    <property type="match status" value="1"/>
</dbReference>
<dbReference type="InterPro" id="IPR015915">
    <property type="entry name" value="Kelch-typ_b-propeller"/>
</dbReference>
<evidence type="ECO:0000313" key="2">
    <source>
        <dbReference type="EMBL" id="EOA37401.1"/>
    </source>
</evidence>
<evidence type="ECO:0000313" key="3">
    <source>
        <dbReference type="Proteomes" id="UP000029121"/>
    </source>
</evidence>
<dbReference type="Pfam" id="PF00646">
    <property type="entry name" value="F-box"/>
    <property type="match status" value="1"/>
</dbReference>
<organism evidence="2 3">
    <name type="scientific">Capsella rubella</name>
    <dbReference type="NCBI Taxonomy" id="81985"/>
    <lineage>
        <taxon>Eukaryota</taxon>
        <taxon>Viridiplantae</taxon>
        <taxon>Streptophyta</taxon>
        <taxon>Embryophyta</taxon>
        <taxon>Tracheophyta</taxon>
        <taxon>Spermatophyta</taxon>
        <taxon>Magnoliopsida</taxon>
        <taxon>eudicotyledons</taxon>
        <taxon>Gunneridae</taxon>
        <taxon>Pentapetalae</taxon>
        <taxon>rosids</taxon>
        <taxon>malvids</taxon>
        <taxon>Brassicales</taxon>
        <taxon>Brassicaceae</taxon>
        <taxon>Camelineae</taxon>
        <taxon>Capsella</taxon>
    </lineage>
</organism>
<dbReference type="PANTHER" id="PTHR31672">
    <property type="entry name" value="BNACNNG10540D PROTEIN"/>
    <property type="match status" value="1"/>
</dbReference>
<dbReference type="SUPFAM" id="SSF117281">
    <property type="entry name" value="Kelch motif"/>
    <property type="match status" value="1"/>
</dbReference>
<dbReference type="Pfam" id="PF07734">
    <property type="entry name" value="FBA_1"/>
    <property type="match status" value="1"/>
</dbReference>
<proteinExistence type="predicted"/>
<dbReference type="STRING" id="81985.R0GNN0"/>
<dbReference type="Gene3D" id="2.120.10.80">
    <property type="entry name" value="Kelch-type beta propeller"/>
    <property type="match status" value="1"/>
</dbReference>
<dbReference type="InterPro" id="IPR006527">
    <property type="entry name" value="F-box-assoc_dom_typ1"/>
</dbReference>
<protein>
    <recommendedName>
        <fullName evidence="1">F-box domain-containing protein</fullName>
    </recommendedName>
</protein>
<keyword evidence="3" id="KW-1185">Reference proteome</keyword>
<feature type="domain" description="F-box" evidence="1">
    <location>
        <begin position="1"/>
        <end position="43"/>
    </location>
</feature>
<dbReference type="InterPro" id="IPR036047">
    <property type="entry name" value="F-box-like_dom_sf"/>
</dbReference>
<evidence type="ECO:0000259" key="1">
    <source>
        <dbReference type="PROSITE" id="PS50181"/>
    </source>
</evidence>
<reference evidence="3" key="1">
    <citation type="journal article" date="2013" name="Nat. Genet.">
        <title>The Capsella rubella genome and the genomic consequences of rapid mating system evolution.</title>
        <authorList>
            <person name="Slotte T."/>
            <person name="Hazzouri K.M."/>
            <person name="Agren J.A."/>
            <person name="Koenig D."/>
            <person name="Maumus F."/>
            <person name="Guo Y.L."/>
            <person name="Steige K."/>
            <person name="Platts A.E."/>
            <person name="Escobar J.S."/>
            <person name="Newman L.K."/>
            <person name="Wang W."/>
            <person name="Mandakova T."/>
            <person name="Vello E."/>
            <person name="Smith L.M."/>
            <person name="Henz S.R."/>
            <person name="Steffen J."/>
            <person name="Takuno S."/>
            <person name="Brandvain Y."/>
            <person name="Coop G."/>
            <person name="Andolfatto P."/>
            <person name="Hu T.T."/>
            <person name="Blanchette M."/>
            <person name="Clark R.M."/>
            <person name="Quesneville H."/>
            <person name="Nordborg M."/>
            <person name="Gaut B.S."/>
            <person name="Lysak M.A."/>
            <person name="Jenkins J."/>
            <person name="Grimwood J."/>
            <person name="Chapman J."/>
            <person name="Prochnik S."/>
            <person name="Shu S."/>
            <person name="Rokhsar D."/>
            <person name="Schmutz J."/>
            <person name="Weigel D."/>
            <person name="Wright S.I."/>
        </authorList>
    </citation>
    <scope>NUCLEOTIDE SEQUENCE [LARGE SCALE GENOMIC DNA]</scope>
    <source>
        <strain evidence="3">cv. Monte Gargano</strain>
    </source>
</reference>
<name>R0GNN0_9BRAS</name>
<gene>
    <name evidence="2" type="ORF">CARUB_v10011290mg</name>
</gene>
<dbReference type="InterPro" id="IPR001810">
    <property type="entry name" value="F-box_dom"/>
</dbReference>
<dbReference type="InterPro" id="IPR050796">
    <property type="entry name" value="SCF_F-box_component"/>
</dbReference>
<dbReference type="SUPFAM" id="SSF81383">
    <property type="entry name" value="F-box domain"/>
    <property type="match status" value="1"/>
</dbReference>
<dbReference type="PROSITE" id="PS50181">
    <property type="entry name" value="FBOX"/>
    <property type="match status" value="1"/>
</dbReference>
<dbReference type="Proteomes" id="UP000029121">
    <property type="component" value="Unassembled WGS sequence"/>
</dbReference>
<dbReference type="AlphaFoldDB" id="R0GNN0"/>
<dbReference type="EMBL" id="KB870805">
    <property type="protein sequence ID" value="EOA37401.1"/>
    <property type="molecule type" value="Genomic_DNA"/>
</dbReference>
<dbReference type="InterPro" id="IPR017451">
    <property type="entry name" value="F-box-assoc_interact_dom"/>
</dbReference>